<proteinExistence type="predicted"/>
<organism evidence="1 2">
    <name type="scientific">Escallonia rubra</name>
    <dbReference type="NCBI Taxonomy" id="112253"/>
    <lineage>
        <taxon>Eukaryota</taxon>
        <taxon>Viridiplantae</taxon>
        <taxon>Streptophyta</taxon>
        <taxon>Embryophyta</taxon>
        <taxon>Tracheophyta</taxon>
        <taxon>Spermatophyta</taxon>
        <taxon>Magnoliopsida</taxon>
        <taxon>eudicotyledons</taxon>
        <taxon>Gunneridae</taxon>
        <taxon>Pentapetalae</taxon>
        <taxon>asterids</taxon>
        <taxon>campanulids</taxon>
        <taxon>Escalloniales</taxon>
        <taxon>Escalloniaceae</taxon>
        <taxon>Escallonia</taxon>
    </lineage>
</organism>
<protein>
    <submittedName>
        <fullName evidence="1">Uncharacterized protein</fullName>
    </submittedName>
</protein>
<keyword evidence="2" id="KW-1185">Reference proteome</keyword>
<name>A0AA88RUS9_9ASTE</name>
<dbReference type="Proteomes" id="UP001187471">
    <property type="component" value="Unassembled WGS sequence"/>
</dbReference>
<gene>
    <name evidence="1" type="ORF">RJ640_000469</name>
</gene>
<dbReference type="EMBL" id="JAVXUO010000546">
    <property type="protein sequence ID" value="KAK2991238.1"/>
    <property type="molecule type" value="Genomic_DNA"/>
</dbReference>
<accession>A0AA88RUS9</accession>
<comment type="caution">
    <text evidence="1">The sequence shown here is derived from an EMBL/GenBank/DDBJ whole genome shotgun (WGS) entry which is preliminary data.</text>
</comment>
<reference evidence="1" key="1">
    <citation type="submission" date="2022-12" db="EMBL/GenBank/DDBJ databases">
        <title>Draft genome assemblies for two species of Escallonia (Escalloniales).</title>
        <authorList>
            <person name="Chanderbali A."/>
            <person name="Dervinis C."/>
            <person name="Anghel I."/>
            <person name="Soltis D."/>
            <person name="Soltis P."/>
            <person name="Zapata F."/>
        </authorList>
    </citation>
    <scope>NUCLEOTIDE SEQUENCE</scope>
    <source>
        <strain evidence="1">UCBG92.1500</strain>
        <tissue evidence="1">Leaf</tissue>
    </source>
</reference>
<evidence type="ECO:0000313" key="1">
    <source>
        <dbReference type="EMBL" id="KAK2991238.1"/>
    </source>
</evidence>
<evidence type="ECO:0000313" key="2">
    <source>
        <dbReference type="Proteomes" id="UP001187471"/>
    </source>
</evidence>
<sequence>MRLLRVDGGVHGGVHRQHLRAVQREVDLQAVTRGGEGQDRAVRAAGEHGGDPAAECKLAEIDAEQPHQDSSDERLSIGPVRQLYPELVAG</sequence>
<dbReference type="AlphaFoldDB" id="A0AA88RUS9"/>